<keyword evidence="2" id="KW-1185">Reference proteome</keyword>
<dbReference type="InterPro" id="IPR052922">
    <property type="entry name" value="Cytidylate_Kinase-2"/>
</dbReference>
<gene>
    <name evidence="1" type="ORF">GC096_15430</name>
</gene>
<dbReference type="Pfam" id="PF13238">
    <property type="entry name" value="AAA_18"/>
    <property type="match status" value="1"/>
</dbReference>
<sequence length="173" mass="20708">MNGNIPRKIHIIGSVGSGKTTLARNLSRTYSMPYYELDNVVWKRHKDEDIRRSDEERDDLLDKIISSDRWIIEGAHHHDWVSRCFENAELIIFLDTPYVVRISRIIRRFILQKLGVEKANYTPTFKIFIKMFEWNAGFEMKSKPKILDMFRQDKMKCLIIKDNRRIDQYLNEV</sequence>
<dbReference type="EMBL" id="WHNY01000045">
    <property type="protein sequence ID" value="NOU65425.1"/>
    <property type="molecule type" value="Genomic_DNA"/>
</dbReference>
<dbReference type="SUPFAM" id="SSF52540">
    <property type="entry name" value="P-loop containing nucleoside triphosphate hydrolases"/>
    <property type="match status" value="1"/>
</dbReference>
<evidence type="ECO:0000313" key="2">
    <source>
        <dbReference type="Proteomes" id="UP000653578"/>
    </source>
</evidence>
<dbReference type="Gene3D" id="3.40.50.300">
    <property type="entry name" value="P-loop containing nucleotide triphosphate hydrolases"/>
    <property type="match status" value="1"/>
</dbReference>
<reference evidence="1 2" key="1">
    <citation type="submission" date="2019-10" db="EMBL/GenBank/DDBJ databases">
        <title>Description of Paenibacillus humi sp. nov.</title>
        <authorList>
            <person name="Carlier A."/>
            <person name="Qi S."/>
        </authorList>
    </citation>
    <scope>NUCLEOTIDE SEQUENCE [LARGE SCALE GENOMIC DNA]</scope>
    <source>
        <strain evidence="1 2">LMG 31461</strain>
    </source>
</reference>
<dbReference type="Proteomes" id="UP000653578">
    <property type="component" value="Unassembled WGS sequence"/>
</dbReference>
<proteinExistence type="predicted"/>
<accession>A0ABX1XAE5</accession>
<evidence type="ECO:0000313" key="1">
    <source>
        <dbReference type="EMBL" id="NOU65425.1"/>
    </source>
</evidence>
<dbReference type="PANTHER" id="PTHR37816:SF2">
    <property type="entry name" value="DNA TOPOLOGY MODULATION PROTEIN FLAR-RELATED PROTEIN"/>
    <property type="match status" value="1"/>
</dbReference>
<comment type="caution">
    <text evidence="1">The sequence shown here is derived from an EMBL/GenBank/DDBJ whole genome shotgun (WGS) entry which is preliminary data.</text>
</comment>
<organism evidence="1 2">
    <name type="scientific">Paenibacillus plantarum</name>
    <dbReference type="NCBI Taxonomy" id="2654975"/>
    <lineage>
        <taxon>Bacteria</taxon>
        <taxon>Bacillati</taxon>
        <taxon>Bacillota</taxon>
        <taxon>Bacilli</taxon>
        <taxon>Bacillales</taxon>
        <taxon>Paenibacillaceae</taxon>
        <taxon>Paenibacillus</taxon>
    </lineage>
</organism>
<dbReference type="InterPro" id="IPR027417">
    <property type="entry name" value="P-loop_NTPase"/>
</dbReference>
<dbReference type="PANTHER" id="PTHR37816">
    <property type="entry name" value="YALI0E33011P"/>
    <property type="match status" value="1"/>
</dbReference>
<name>A0ABX1XAE5_9BACL</name>
<protein>
    <submittedName>
        <fullName evidence="1">AAA family ATPase</fullName>
    </submittedName>
</protein>